<dbReference type="AlphaFoldDB" id="A0A8T3BN06"/>
<dbReference type="Proteomes" id="UP000829196">
    <property type="component" value="Unassembled WGS sequence"/>
</dbReference>
<comment type="caution">
    <text evidence="1">The sequence shown here is derived from an EMBL/GenBank/DDBJ whole genome shotgun (WGS) entry which is preliminary data.</text>
</comment>
<accession>A0A8T3BN06</accession>
<gene>
    <name evidence="1" type="ORF">KFK09_009520</name>
</gene>
<organism evidence="1 2">
    <name type="scientific">Dendrobium nobile</name>
    <name type="common">Orchid</name>
    <dbReference type="NCBI Taxonomy" id="94219"/>
    <lineage>
        <taxon>Eukaryota</taxon>
        <taxon>Viridiplantae</taxon>
        <taxon>Streptophyta</taxon>
        <taxon>Embryophyta</taxon>
        <taxon>Tracheophyta</taxon>
        <taxon>Spermatophyta</taxon>
        <taxon>Magnoliopsida</taxon>
        <taxon>Liliopsida</taxon>
        <taxon>Asparagales</taxon>
        <taxon>Orchidaceae</taxon>
        <taxon>Epidendroideae</taxon>
        <taxon>Malaxideae</taxon>
        <taxon>Dendrobiinae</taxon>
        <taxon>Dendrobium</taxon>
    </lineage>
</organism>
<proteinExistence type="predicted"/>
<name>A0A8T3BN06_DENNO</name>
<dbReference type="EMBL" id="JAGYWB010000008">
    <property type="protein sequence ID" value="KAI0513496.1"/>
    <property type="molecule type" value="Genomic_DNA"/>
</dbReference>
<evidence type="ECO:0000313" key="2">
    <source>
        <dbReference type="Proteomes" id="UP000829196"/>
    </source>
</evidence>
<keyword evidence="2" id="KW-1185">Reference proteome</keyword>
<sequence>MFSTDPALPRVVKAERNERHGALLLFPSRELLRGGSTSLDLRLSIPVGSKIRQFDRKQRQTLACCGR</sequence>
<evidence type="ECO:0000313" key="1">
    <source>
        <dbReference type="EMBL" id="KAI0513496.1"/>
    </source>
</evidence>
<protein>
    <submittedName>
        <fullName evidence="1">Uncharacterized protein</fullName>
    </submittedName>
</protein>
<reference evidence="1" key="1">
    <citation type="journal article" date="2022" name="Front. Genet.">
        <title>Chromosome-Scale Assembly of the Dendrobium nobile Genome Provides Insights Into the Molecular Mechanism of the Biosynthesis of the Medicinal Active Ingredient of Dendrobium.</title>
        <authorList>
            <person name="Xu Q."/>
            <person name="Niu S.-C."/>
            <person name="Li K.-L."/>
            <person name="Zheng P.-J."/>
            <person name="Zhang X.-J."/>
            <person name="Jia Y."/>
            <person name="Liu Y."/>
            <person name="Niu Y.-X."/>
            <person name="Yu L.-H."/>
            <person name="Chen D.-F."/>
            <person name="Zhang G.-Q."/>
        </authorList>
    </citation>
    <scope>NUCLEOTIDE SEQUENCE</scope>
    <source>
        <tissue evidence="1">Leaf</tissue>
    </source>
</reference>